<evidence type="ECO:0000313" key="8">
    <source>
        <dbReference type="EMBL" id="KAJ7731914.1"/>
    </source>
</evidence>
<organism evidence="8 9">
    <name type="scientific">Mycena maculata</name>
    <dbReference type="NCBI Taxonomy" id="230809"/>
    <lineage>
        <taxon>Eukaryota</taxon>
        <taxon>Fungi</taxon>
        <taxon>Dikarya</taxon>
        <taxon>Basidiomycota</taxon>
        <taxon>Agaricomycotina</taxon>
        <taxon>Agaricomycetes</taxon>
        <taxon>Agaricomycetidae</taxon>
        <taxon>Agaricales</taxon>
        <taxon>Marasmiineae</taxon>
        <taxon>Mycenaceae</taxon>
        <taxon>Mycena</taxon>
    </lineage>
</organism>
<evidence type="ECO:0000256" key="1">
    <source>
        <dbReference type="ARBA" id="ARBA00004123"/>
    </source>
</evidence>
<keyword evidence="3" id="KW-0805">Transcription regulation</keyword>
<comment type="subcellular location">
    <subcellularLocation>
        <location evidence="1">Nucleus</location>
    </subcellularLocation>
</comment>
<dbReference type="GO" id="GO:0000981">
    <property type="term" value="F:DNA-binding transcription factor activity, RNA polymerase II-specific"/>
    <property type="evidence" value="ECO:0007669"/>
    <property type="project" value="InterPro"/>
</dbReference>
<feature type="domain" description="Zn(2)-C6 fungal-type" evidence="7">
    <location>
        <begin position="29"/>
        <end position="61"/>
    </location>
</feature>
<dbReference type="InterPro" id="IPR001138">
    <property type="entry name" value="Zn2Cys6_DnaBD"/>
</dbReference>
<evidence type="ECO:0000256" key="6">
    <source>
        <dbReference type="SAM" id="MobiDB-lite"/>
    </source>
</evidence>
<name>A0AAD7HZW1_9AGAR</name>
<dbReference type="Gene3D" id="4.10.240.10">
    <property type="entry name" value="Zn(2)-C6 fungal-type DNA-binding domain"/>
    <property type="match status" value="1"/>
</dbReference>
<dbReference type="Proteomes" id="UP001215280">
    <property type="component" value="Unassembled WGS sequence"/>
</dbReference>
<feature type="compositionally biased region" description="Basic and acidic residues" evidence="6">
    <location>
        <begin position="513"/>
        <end position="530"/>
    </location>
</feature>
<comment type="caution">
    <text evidence="8">The sequence shown here is derived from an EMBL/GenBank/DDBJ whole genome shotgun (WGS) entry which is preliminary data.</text>
</comment>
<evidence type="ECO:0000259" key="7">
    <source>
        <dbReference type="PROSITE" id="PS50048"/>
    </source>
</evidence>
<dbReference type="GO" id="GO:0005634">
    <property type="term" value="C:nucleus"/>
    <property type="evidence" value="ECO:0007669"/>
    <property type="project" value="UniProtKB-SubCell"/>
</dbReference>
<dbReference type="PANTHER" id="PTHR47338">
    <property type="entry name" value="ZN(II)2CYS6 TRANSCRIPTION FACTOR (EUROFUNG)-RELATED"/>
    <property type="match status" value="1"/>
</dbReference>
<dbReference type="InterPro" id="IPR050815">
    <property type="entry name" value="TF_fung"/>
</dbReference>
<dbReference type="PROSITE" id="PS50048">
    <property type="entry name" value="ZN2_CY6_FUNGAL_2"/>
    <property type="match status" value="1"/>
</dbReference>
<dbReference type="AlphaFoldDB" id="A0AAD7HZW1"/>
<evidence type="ECO:0000256" key="5">
    <source>
        <dbReference type="ARBA" id="ARBA00023242"/>
    </source>
</evidence>
<evidence type="ECO:0000256" key="4">
    <source>
        <dbReference type="ARBA" id="ARBA00023163"/>
    </source>
</evidence>
<feature type="region of interest" description="Disordered" evidence="6">
    <location>
        <begin position="1"/>
        <end position="23"/>
    </location>
</feature>
<accession>A0AAD7HZW1</accession>
<dbReference type="CDD" id="cd00067">
    <property type="entry name" value="GAL4"/>
    <property type="match status" value="1"/>
</dbReference>
<dbReference type="PANTHER" id="PTHR47338:SF29">
    <property type="entry name" value="ZN(2)-C6 FUNGAL-TYPE DOMAIN-CONTAINING PROTEIN"/>
    <property type="match status" value="1"/>
</dbReference>
<evidence type="ECO:0000256" key="2">
    <source>
        <dbReference type="ARBA" id="ARBA00022723"/>
    </source>
</evidence>
<dbReference type="GO" id="GO:0008270">
    <property type="term" value="F:zinc ion binding"/>
    <property type="evidence" value="ECO:0007669"/>
    <property type="project" value="InterPro"/>
</dbReference>
<feature type="region of interest" description="Disordered" evidence="6">
    <location>
        <begin position="508"/>
        <end position="538"/>
    </location>
</feature>
<dbReference type="InterPro" id="IPR036864">
    <property type="entry name" value="Zn2-C6_fun-type_DNA-bd_sf"/>
</dbReference>
<keyword evidence="2" id="KW-0479">Metal-binding</keyword>
<dbReference type="Pfam" id="PF00172">
    <property type="entry name" value="Zn_clus"/>
    <property type="match status" value="1"/>
</dbReference>
<proteinExistence type="predicted"/>
<dbReference type="EMBL" id="JARJLG010000179">
    <property type="protein sequence ID" value="KAJ7731914.1"/>
    <property type="molecule type" value="Genomic_DNA"/>
</dbReference>
<dbReference type="PROSITE" id="PS00463">
    <property type="entry name" value="ZN2_CY6_FUNGAL_1"/>
    <property type="match status" value="1"/>
</dbReference>
<dbReference type="SUPFAM" id="SSF57701">
    <property type="entry name" value="Zn2/Cys6 DNA-binding domain"/>
    <property type="match status" value="1"/>
</dbReference>
<sequence>MQTFIFQGGKLKPASPDPHQNDGLRPGQACFNCRRRKMRCDGIRPVCGPCNRGGRRDDCEYTTGGKKAKVEILETKIDRVKGRIFELEKTRRTQGSPHQLNEIASPSTSGSRKPSILRSFVDEPPRHMVVKLIDSFLNYSSEFGFFLNATRFRESALLQHPIGHHARPAPALLSAVYLLGLRLSQIPPSHLADQEPILLSRTLNFTSRGLEGNHPERIMHNLQAEILLSYFFLAAGRFVEGEYHNASAVSLSMSSSLHLIRSAPPGILSQPRDAVEEGERICAWWIATFLDQSLAVVLKHGPHLDHRRGKCPVDTPWPLEMSDYESGHSIQRGPSSNTLQNFMAGMSEVGTMSTTAMLARAALLWQHADGLARDWKPDMLQAEMIAFNNTFYNLNTLIDTFRSALVPPNGLANPTPAMARTLVVAHSMAHSAVIQLQNMWPLRLDAGAQRKRVLAAQSILGIIIAVTPRQLTYINPIMGVSLRSATWPPCLIMIFSNADSVADRMRGSRKCHPHLDEPALKSDGRGRERAQGPPCPSDGGNFNIFNDLPIYECISFPFFPAVA</sequence>
<evidence type="ECO:0000256" key="3">
    <source>
        <dbReference type="ARBA" id="ARBA00023015"/>
    </source>
</evidence>
<reference evidence="8" key="1">
    <citation type="submission" date="2023-03" db="EMBL/GenBank/DDBJ databases">
        <title>Massive genome expansion in bonnet fungi (Mycena s.s.) driven by repeated elements and novel gene families across ecological guilds.</title>
        <authorList>
            <consortium name="Lawrence Berkeley National Laboratory"/>
            <person name="Harder C.B."/>
            <person name="Miyauchi S."/>
            <person name="Viragh M."/>
            <person name="Kuo A."/>
            <person name="Thoen E."/>
            <person name="Andreopoulos B."/>
            <person name="Lu D."/>
            <person name="Skrede I."/>
            <person name="Drula E."/>
            <person name="Henrissat B."/>
            <person name="Morin E."/>
            <person name="Kohler A."/>
            <person name="Barry K."/>
            <person name="LaButti K."/>
            <person name="Morin E."/>
            <person name="Salamov A."/>
            <person name="Lipzen A."/>
            <person name="Mereny Z."/>
            <person name="Hegedus B."/>
            <person name="Baldrian P."/>
            <person name="Stursova M."/>
            <person name="Weitz H."/>
            <person name="Taylor A."/>
            <person name="Grigoriev I.V."/>
            <person name="Nagy L.G."/>
            <person name="Martin F."/>
            <person name="Kauserud H."/>
        </authorList>
    </citation>
    <scope>NUCLEOTIDE SEQUENCE</scope>
    <source>
        <strain evidence="8">CBHHK188m</strain>
    </source>
</reference>
<gene>
    <name evidence="8" type="ORF">DFH07DRAFT_755470</name>
</gene>
<feature type="region of interest" description="Disordered" evidence="6">
    <location>
        <begin position="90"/>
        <end position="115"/>
    </location>
</feature>
<protein>
    <recommendedName>
        <fullName evidence="7">Zn(2)-C6 fungal-type domain-containing protein</fullName>
    </recommendedName>
</protein>
<evidence type="ECO:0000313" key="9">
    <source>
        <dbReference type="Proteomes" id="UP001215280"/>
    </source>
</evidence>
<feature type="compositionally biased region" description="Polar residues" evidence="6">
    <location>
        <begin position="93"/>
        <end position="112"/>
    </location>
</feature>
<dbReference type="CDD" id="cd12148">
    <property type="entry name" value="fungal_TF_MHR"/>
    <property type="match status" value="1"/>
</dbReference>
<dbReference type="SMART" id="SM00066">
    <property type="entry name" value="GAL4"/>
    <property type="match status" value="1"/>
</dbReference>
<keyword evidence="4" id="KW-0804">Transcription</keyword>
<keyword evidence="5" id="KW-0539">Nucleus</keyword>
<keyword evidence="9" id="KW-1185">Reference proteome</keyword>